<dbReference type="Proteomes" id="UP000323257">
    <property type="component" value="Unassembled WGS sequence"/>
</dbReference>
<dbReference type="AlphaFoldDB" id="A0A5S5BL31"/>
<keyword evidence="2" id="KW-1185">Reference proteome</keyword>
<proteinExistence type="predicted"/>
<name>A0A5S5BL31_9BACL</name>
<comment type="caution">
    <text evidence="1">The sequence shown here is derived from an EMBL/GenBank/DDBJ whole genome shotgun (WGS) entry which is preliminary data.</text>
</comment>
<gene>
    <name evidence="1" type="ORF">BCM02_1239</name>
</gene>
<accession>A0A5S5BL31</accession>
<protein>
    <submittedName>
        <fullName evidence="1">Uncharacterized protein</fullName>
    </submittedName>
</protein>
<organism evidence="1 2">
    <name type="scientific">Paenibacillus methanolicus</name>
    <dbReference type="NCBI Taxonomy" id="582686"/>
    <lineage>
        <taxon>Bacteria</taxon>
        <taxon>Bacillati</taxon>
        <taxon>Bacillota</taxon>
        <taxon>Bacilli</taxon>
        <taxon>Bacillales</taxon>
        <taxon>Paenibacillaceae</taxon>
        <taxon>Paenibacillus</taxon>
    </lineage>
</organism>
<dbReference type="EMBL" id="VNHS01000023">
    <property type="protein sequence ID" value="TYP67684.1"/>
    <property type="molecule type" value="Genomic_DNA"/>
</dbReference>
<reference evidence="1 2" key="1">
    <citation type="submission" date="2019-07" db="EMBL/GenBank/DDBJ databases">
        <title>Genomic Encyclopedia of Type Strains, Phase III (KMG-III): the genomes of soil and plant-associated and newly described type strains.</title>
        <authorList>
            <person name="Whitman W."/>
        </authorList>
    </citation>
    <scope>NUCLEOTIDE SEQUENCE [LARGE SCALE GENOMIC DNA]</scope>
    <source>
        <strain evidence="1 2">BL24</strain>
    </source>
</reference>
<evidence type="ECO:0000313" key="2">
    <source>
        <dbReference type="Proteomes" id="UP000323257"/>
    </source>
</evidence>
<sequence length="70" mass="7965">MRRSEIKAGSVYDNGPRKGKWYAQRRVEKIVDDVVFYTVVGGRDPGRKGSITIVHMARWAVREITTTCPV</sequence>
<evidence type="ECO:0000313" key="1">
    <source>
        <dbReference type="EMBL" id="TYP67684.1"/>
    </source>
</evidence>